<organism evidence="1 2">
    <name type="scientific">Massilia rubra</name>
    <dbReference type="NCBI Taxonomy" id="2607910"/>
    <lineage>
        <taxon>Bacteria</taxon>
        <taxon>Pseudomonadati</taxon>
        <taxon>Pseudomonadota</taxon>
        <taxon>Betaproteobacteria</taxon>
        <taxon>Burkholderiales</taxon>
        <taxon>Oxalobacteraceae</taxon>
        <taxon>Telluria group</taxon>
        <taxon>Massilia</taxon>
    </lineage>
</organism>
<name>A0ABX0LRY6_9BURK</name>
<comment type="caution">
    <text evidence="1">The sequence shown here is derived from an EMBL/GenBank/DDBJ whole genome shotgun (WGS) entry which is preliminary data.</text>
</comment>
<protein>
    <submittedName>
        <fullName evidence="1">Uncharacterized protein</fullName>
    </submittedName>
</protein>
<sequence>MNVYDFANDTWPDGERVPYKLIHWRFLDHLYQYSRIPGNFNSDWGTGWDRYEQQSEFAYEKIVPSLQRPVEKLMIEIVVLLLAAGRQSPSFDEFHRNKIAAILDDSALEDLMSMLGHDERREFRDDLAIVQT</sequence>
<accession>A0ABX0LRY6</accession>
<dbReference type="EMBL" id="VUYU01000021">
    <property type="protein sequence ID" value="NHZ36759.1"/>
    <property type="molecule type" value="Genomic_DNA"/>
</dbReference>
<evidence type="ECO:0000313" key="1">
    <source>
        <dbReference type="EMBL" id="NHZ36759.1"/>
    </source>
</evidence>
<evidence type="ECO:0000313" key="2">
    <source>
        <dbReference type="Proteomes" id="UP000785613"/>
    </source>
</evidence>
<keyword evidence="2" id="KW-1185">Reference proteome</keyword>
<dbReference type="Proteomes" id="UP000785613">
    <property type="component" value="Unassembled WGS sequence"/>
</dbReference>
<gene>
    <name evidence="1" type="ORF">F0185_24650</name>
</gene>
<proteinExistence type="predicted"/>
<reference evidence="1 2" key="1">
    <citation type="submission" date="2019-09" db="EMBL/GenBank/DDBJ databases">
        <title>Taxonomy of Antarctic Massilia spp.: description of Massilia rubra sp. nov., Massilia aquatica sp. nov., Massilia mucilaginosa sp. nov., Massilia frigida sp. nov. isolated from streams, lakes and regoliths.</title>
        <authorList>
            <person name="Holochova P."/>
            <person name="Sedlacek I."/>
            <person name="Kralova S."/>
            <person name="Maslanova I."/>
            <person name="Busse H.-J."/>
            <person name="Stankova E."/>
            <person name="Vrbovska V."/>
            <person name="Kovarovic V."/>
            <person name="Bartak M."/>
            <person name="Svec P."/>
            <person name="Pantucek R."/>
        </authorList>
    </citation>
    <scope>NUCLEOTIDE SEQUENCE [LARGE SCALE GENOMIC DNA]</scope>
    <source>
        <strain evidence="1 2">CCM 8692</strain>
    </source>
</reference>